<proteinExistence type="predicted"/>
<dbReference type="Proteomes" id="UP000735874">
    <property type="component" value="Unassembled WGS sequence"/>
</dbReference>
<name>A0A329RR74_9STRA</name>
<reference evidence="7" key="3">
    <citation type="submission" date="2021-01" db="EMBL/GenBank/DDBJ databases">
        <title>Phytophthora aleatoria, a newly-described species from Pinus radiata is distinct from Phytophthora cactorum isolates based on comparative genomics.</title>
        <authorList>
            <person name="Mcdougal R."/>
            <person name="Panda P."/>
            <person name="Williams N."/>
            <person name="Studholme D.J."/>
        </authorList>
    </citation>
    <scope>NUCLEOTIDE SEQUENCE</scope>
    <source>
        <strain evidence="7">NZFS 3830</strain>
    </source>
</reference>
<reference evidence="6" key="2">
    <citation type="submission" date="2018-05" db="EMBL/GenBank/DDBJ databases">
        <title>Effector identification in a new, highly contiguous assembly of the strawberry crown rot pathogen Phytophthora cactorum.</title>
        <authorList>
            <person name="Armitage A.D."/>
            <person name="Nellist C.F."/>
            <person name="Bates H."/>
            <person name="Vickerstaff R.J."/>
            <person name="Harrison R.J."/>
        </authorList>
    </citation>
    <scope>NUCLEOTIDE SEQUENCE</scope>
    <source>
        <strain evidence="2">15-7</strain>
        <strain evidence="3">4032</strain>
        <strain evidence="4">4040</strain>
        <strain evidence="5">P415</strain>
        <strain evidence="6">P421</strain>
    </source>
</reference>
<dbReference type="EMBL" id="RCMK01000641">
    <property type="protein sequence ID" value="KAG2917944.1"/>
    <property type="molecule type" value="Genomic_DNA"/>
</dbReference>
<dbReference type="EMBL" id="RCMV01000633">
    <property type="protein sequence ID" value="KAG3214496.1"/>
    <property type="molecule type" value="Genomic_DNA"/>
</dbReference>
<dbReference type="EMBL" id="RCML01000633">
    <property type="protein sequence ID" value="KAG2972114.1"/>
    <property type="molecule type" value="Genomic_DNA"/>
</dbReference>
<evidence type="ECO:0000313" key="8">
    <source>
        <dbReference type="EMBL" id="RAW25892.1"/>
    </source>
</evidence>
<dbReference type="Proteomes" id="UP000774804">
    <property type="component" value="Unassembled WGS sequence"/>
</dbReference>
<organism evidence="8 9">
    <name type="scientific">Phytophthora cactorum</name>
    <dbReference type="NCBI Taxonomy" id="29920"/>
    <lineage>
        <taxon>Eukaryota</taxon>
        <taxon>Sar</taxon>
        <taxon>Stramenopiles</taxon>
        <taxon>Oomycota</taxon>
        <taxon>Peronosporomycetes</taxon>
        <taxon>Peronosporales</taxon>
        <taxon>Peronosporaceae</taxon>
        <taxon>Phytophthora</taxon>
    </lineage>
</organism>
<comment type="caution">
    <text evidence="8">The sequence shown here is derived from an EMBL/GenBank/DDBJ whole genome shotgun (WGS) entry which is preliminary data.</text>
</comment>
<dbReference type="Proteomes" id="UP000736787">
    <property type="component" value="Unassembled WGS sequence"/>
</dbReference>
<dbReference type="Proteomes" id="UP000688947">
    <property type="component" value="Unassembled WGS sequence"/>
</dbReference>
<dbReference type="EMBL" id="RCMI01000627">
    <property type="protein sequence ID" value="KAG2903156.1"/>
    <property type="molecule type" value="Genomic_DNA"/>
</dbReference>
<dbReference type="EMBL" id="JAENGZ010000594">
    <property type="protein sequence ID" value="KAG6956662.1"/>
    <property type="molecule type" value="Genomic_DNA"/>
</dbReference>
<reference evidence="8 9" key="1">
    <citation type="submission" date="2018-01" db="EMBL/GenBank/DDBJ databases">
        <title>Draft genome of the strawberry crown rot pathogen Phytophthora cactorum.</title>
        <authorList>
            <person name="Armitage A.D."/>
            <person name="Lysoe E."/>
            <person name="Nellist C.F."/>
            <person name="Harrison R.J."/>
            <person name="Brurberg M.B."/>
        </authorList>
    </citation>
    <scope>NUCLEOTIDE SEQUENCE [LARGE SCALE GENOMIC DNA]</scope>
    <source>
        <strain evidence="8 9">10300</strain>
    </source>
</reference>
<dbReference type="EMBL" id="MJFZ01000701">
    <property type="protein sequence ID" value="RAW25892.1"/>
    <property type="molecule type" value="Genomic_DNA"/>
</dbReference>
<gene>
    <name evidence="7" type="ORF">JG687_00010466</name>
    <name evidence="8" type="ORF">PC110_g17700</name>
    <name evidence="2" type="ORF">PC113_g16276</name>
    <name evidence="3" type="ORF">PC115_g15417</name>
    <name evidence="4" type="ORF">PC117_g17240</name>
    <name evidence="5" type="ORF">PC118_g15872</name>
    <name evidence="6" type="ORF">PC129_g14589</name>
</gene>
<dbReference type="InterPro" id="IPR006671">
    <property type="entry name" value="Cyclin_N"/>
</dbReference>
<evidence type="ECO:0000259" key="1">
    <source>
        <dbReference type="Pfam" id="PF00134"/>
    </source>
</evidence>
<dbReference type="Pfam" id="PF00134">
    <property type="entry name" value="Cyclin_N"/>
    <property type="match status" value="1"/>
</dbReference>
<dbReference type="InterPro" id="IPR039361">
    <property type="entry name" value="Cyclin"/>
</dbReference>
<evidence type="ECO:0000313" key="5">
    <source>
        <dbReference type="EMBL" id="KAG2972114.1"/>
    </source>
</evidence>
<accession>A0A329RR74</accession>
<dbReference type="PANTHER" id="PTHR10177">
    <property type="entry name" value="CYCLINS"/>
    <property type="match status" value="1"/>
</dbReference>
<dbReference type="Proteomes" id="UP000251314">
    <property type="component" value="Unassembled WGS sequence"/>
</dbReference>
<keyword evidence="9" id="KW-1185">Reference proteome</keyword>
<evidence type="ECO:0000313" key="2">
    <source>
        <dbReference type="EMBL" id="KAG2851014.1"/>
    </source>
</evidence>
<feature type="domain" description="Cyclin N-terminal" evidence="1">
    <location>
        <begin position="79"/>
        <end position="189"/>
    </location>
</feature>
<evidence type="ECO:0000313" key="7">
    <source>
        <dbReference type="EMBL" id="KAG6956662.1"/>
    </source>
</evidence>
<dbReference type="Gene3D" id="1.10.472.10">
    <property type="entry name" value="Cyclin-like"/>
    <property type="match status" value="2"/>
</dbReference>
<evidence type="ECO:0000313" key="3">
    <source>
        <dbReference type="EMBL" id="KAG2903156.1"/>
    </source>
</evidence>
<dbReference type="SUPFAM" id="SSF47954">
    <property type="entry name" value="Cyclin-like"/>
    <property type="match status" value="2"/>
</dbReference>
<dbReference type="AlphaFoldDB" id="A0A329RR74"/>
<sequence length="433" mass="48027">MNPDLMTVLSMRQKEMSYHQLALDSRLSPATSNNVFGANSPLQSPLKTPSPHSPESVRQLPLALSLQTAQFEQFGFTWRWIVEAATHFALQRQTAHFANQYAQVLLRRRAAAAQENCVAGYGEDVRHMQRQLRVLGLACVFMAAKIEEVHPPKAAELVAFLAERGATQLAGEDLARLEVDYVVELQWNLHPTTPYAWLLFMVAGGSADQRPLDTMGDFVNPARNPSGTKELFVNAIRLVDIALLDYQAIEYWPSVLAGAALLLVDPALDFMFVAQFLQLDPNVLWECKSWLYAMAYGVCDLEAASTQAKDRWAKLPAEELLFIQSQVMVPSHLACGLLRPDNLVDLYSAGMNTPLGKGYGLEMCPSPCSPSDNYAVVAPPPTCMCKGSYHTCGGEETPGPHVYHFKYGWQGIETGLMAEPNFGNQQEQQMQYP</sequence>
<evidence type="ECO:0000313" key="6">
    <source>
        <dbReference type="EMBL" id="KAG3214496.1"/>
    </source>
</evidence>
<dbReference type="OrthoDB" id="5590282at2759"/>
<protein>
    <recommendedName>
        <fullName evidence="1">Cyclin N-terminal domain-containing protein</fullName>
    </recommendedName>
</protein>
<dbReference type="Proteomes" id="UP000697107">
    <property type="component" value="Unassembled WGS sequence"/>
</dbReference>
<dbReference type="STRING" id="29920.A0A329RR74"/>
<dbReference type="InterPro" id="IPR036915">
    <property type="entry name" value="Cyclin-like_sf"/>
</dbReference>
<dbReference type="EMBL" id="RCMG01000638">
    <property type="protein sequence ID" value="KAG2851014.1"/>
    <property type="molecule type" value="Genomic_DNA"/>
</dbReference>
<evidence type="ECO:0000313" key="4">
    <source>
        <dbReference type="EMBL" id="KAG2917944.1"/>
    </source>
</evidence>
<evidence type="ECO:0000313" key="9">
    <source>
        <dbReference type="Proteomes" id="UP000251314"/>
    </source>
</evidence>
<dbReference type="Proteomes" id="UP000760860">
    <property type="component" value="Unassembled WGS sequence"/>
</dbReference>
<dbReference type="VEuPathDB" id="FungiDB:PC110_g17700"/>